<dbReference type="InterPro" id="IPR013332">
    <property type="entry name" value="KPR_N"/>
</dbReference>
<dbReference type="GO" id="GO:0050661">
    <property type="term" value="F:NADP binding"/>
    <property type="evidence" value="ECO:0007669"/>
    <property type="project" value="TreeGrafter"/>
</dbReference>
<dbReference type="RefSeq" id="WP_209375790.1">
    <property type="nucleotide sequence ID" value="NZ_JAGIZA010000013.1"/>
</dbReference>
<sequence>MSTPLAASRPPLLIVGAGAVGAYMAGHLAAAGEPVVVLEPWEPNRDAIRAQDLRIDEPSGRLEVRLNLIDTVEEIASVAPGLVVLCTKLADAPAIVERIETAYRGPYLVTLNALADLDLAEQLGVDRVMGCIVTGLFANLVEPGLVRRHRRRLDGGAPTFRLGETGGPAGPRLRALATVLGQVDRAEVVDDLPAARWTKMVFNCMTSPLSALHRRPIRDLFLDPDLRAEMMRVGLEVAAAAGAAGMGLDTLCGVPGATWLAAARQEARALATLEAGLVRYGAALDPGATSGMAQDLARGRRTEVLLINGALVEKAARLGLAAPANAALVAALEAAVPA</sequence>
<dbReference type="PANTHER" id="PTHR43765">
    <property type="entry name" value="2-DEHYDROPANTOATE 2-REDUCTASE-RELATED"/>
    <property type="match status" value="1"/>
</dbReference>
<evidence type="ECO:0000256" key="9">
    <source>
        <dbReference type="ARBA" id="ARBA00048793"/>
    </source>
</evidence>
<evidence type="ECO:0000259" key="11">
    <source>
        <dbReference type="Pfam" id="PF08546"/>
    </source>
</evidence>
<dbReference type="Proteomes" id="UP000677537">
    <property type="component" value="Unassembled WGS sequence"/>
</dbReference>
<reference evidence="12" key="1">
    <citation type="submission" date="2021-03" db="EMBL/GenBank/DDBJ databases">
        <authorList>
            <person name="So Y."/>
        </authorList>
    </citation>
    <scope>NUCLEOTIDE SEQUENCE</scope>
    <source>
        <strain evidence="12">SG15</strain>
    </source>
</reference>
<dbReference type="GO" id="GO:0008677">
    <property type="term" value="F:2-dehydropantoate 2-reductase activity"/>
    <property type="evidence" value="ECO:0007669"/>
    <property type="project" value="UniProtKB-EC"/>
</dbReference>
<dbReference type="Pfam" id="PF02558">
    <property type="entry name" value="ApbA"/>
    <property type="match status" value="1"/>
</dbReference>
<evidence type="ECO:0000259" key="10">
    <source>
        <dbReference type="Pfam" id="PF02558"/>
    </source>
</evidence>
<keyword evidence="7" id="KW-0560">Oxidoreductase</keyword>
<comment type="pathway">
    <text evidence="1">Cofactor biosynthesis; (R)-pantothenate biosynthesis; (R)-pantoate from 3-methyl-2-oxobutanoate: step 2/2.</text>
</comment>
<evidence type="ECO:0000256" key="1">
    <source>
        <dbReference type="ARBA" id="ARBA00004994"/>
    </source>
</evidence>
<organism evidence="12 13">
    <name type="scientific">Roseomonas indoligenes</name>
    <dbReference type="NCBI Taxonomy" id="2820811"/>
    <lineage>
        <taxon>Bacteria</taxon>
        <taxon>Pseudomonadati</taxon>
        <taxon>Pseudomonadota</taxon>
        <taxon>Alphaproteobacteria</taxon>
        <taxon>Acetobacterales</taxon>
        <taxon>Roseomonadaceae</taxon>
        <taxon>Roseomonas</taxon>
    </lineage>
</organism>
<dbReference type="InterPro" id="IPR013328">
    <property type="entry name" value="6PGD_dom2"/>
</dbReference>
<feature type="domain" description="Ketopantoate reductase C-terminal" evidence="11">
    <location>
        <begin position="194"/>
        <end position="334"/>
    </location>
</feature>
<proteinExistence type="inferred from homology"/>
<dbReference type="GO" id="GO:0015940">
    <property type="term" value="P:pantothenate biosynthetic process"/>
    <property type="evidence" value="ECO:0007669"/>
    <property type="project" value="UniProtKB-KW"/>
</dbReference>
<dbReference type="SUPFAM" id="SSF48179">
    <property type="entry name" value="6-phosphogluconate dehydrogenase C-terminal domain-like"/>
    <property type="match status" value="1"/>
</dbReference>
<feature type="domain" description="Ketopantoate reductase N-terminal" evidence="10">
    <location>
        <begin position="13"/>
        <end position="149"/>
    </location>
</feature>
<evidence type="ECO:0000313" key="13">
    <source>
        <dbReference type="Proteomes" id="UP000677537"/>
    </source>
</evidence>
<dbReference type="EMBL" id="JAGIZA010000013">
    <property type="protein sequence ID" value="MBP0494992.1"/>
    <property type="molecule type" value="Genomic_DNA"/>
</dbReference>
<comment type="caution">
    <text evidence="12">The sequence shown here is derived from an EMBL/GenBank/DDBJ whole genome shotgun (WGS) entry which is preliminary data.</text>
</comment>
<dbReference type="SUPFAM" id="SSF51905">
    <property type="entry name" value="FAD/NAD(P)-binding domain"/>
    <property type="match status" value="1"/>
</dbReference>
<evidence type="ECO:0000256" key="6">
    <source>
        <dbReference type="ARBA" id="ARBA00022857"/>
    </source>
</evidence>
<dbReference type="InterPro" id="IPR008927">
    <property type="entry name" value="6-PGluconate_DH-like_C_sf"/>
</dbReference>
<dbReference type="Gene3D" id="1.10.1040.10">
    <property type="entry name" value="N-(1-d-carboxylethyl)-l-norvaline Dehydrogenase, domain 2"/>
    <property type="match status" value="1"/>
</dbReference>
<evidence type="ECO:0000313" key="12">
    <source>
        <dbReference type="EMBL" id="MBP0494992.1"/>
    </source>
</evidence>
<evidence type="ECO:0000256" key="5">
    <source>
        <dbReference type="ARBA" id="ARBA00022655"/>
    </source>
</evidence>
<protein>
    <recommendedName>
        <fullName evidence="4">2-dehydropantoate 2-reductase</fullName>
        <ecNumber evidence="3">1.1.1.169</ecNumber>
    </recommendedName>
    <alternativeName>
        <fullName evidence="8">Ketopantoate reductase</fullName>
    </alternativeName>
</protein>
<dbReference type="Gene3D" id="3.40.50.720">
    <property type="entry name" value="NAD(P)-binding Rossmann-like Domain"/>
    <property type="match status" value="1"/>
</dbReference>
<evidence type="ECO:0000256" key="4">
    <source>
        <dbReference type="ARBA" id="ARBA00019465"/>
    </source>
</evidence>
<evidence type="ECO:0000256" key="7">
    <source>
        <dbReference type="ARBA" id="ARBA00023002"/>
    </source>
</evidence>
<dbReference type="AlphaFoldDB" id="A0A940N6F3"/>
<evidence type="ECO:0000256" key="3">
    <source>
        <dbReference type="ARBA" id="ARBA00013014"/>
    </source>
</evidence>
<comment type="similarity">
    <text evidence="2">Belongs to the ketopantoate reductase family.</text>
</comment>
<evidence type="ECO:0000256" key="2">
    <source>
        <dbReference type="ARBA" id="ARBA00007870"/>
    </source>
</evidence>
<accession>A0A940N6F3</accession>
<dbReference type="EC" id="1.1.1.169" evidence="3"/>
<dbReference type="InterPro" id="IPR036188">
    <property type="entry name" value="FAD/NAD-bd_sf"/>
</dbReference>
<dbReference type="InterPro" id="IPR050838">
    <property type="entry name" value="Ketopantoate_reductase"/>
</dbReference>
<comment type="catalytic activity">
    <reaction evidence="9">
        <text>(R)-pantoate + NADP(+) = 2-dehydropantoate + NADPH + H(+)</text>
        <dbReference type="Rhea" id="RHEA:16233"/>
        <dbReference type="ChEBI" id="CHEBI:11561"/>
        <dbReference type="ChEBI" id="CHEBI:15378"/>
        <dbReference type="ChEBI" id="CHEBI:15980"/>
        <dbReference type="ChEBI" id="CHEBI:57783"/>
        <dbReference type="ChEBI" id="CHEBI:58349"/>
        <dbReference type="EC" id="1.1.1.169"/>
    </reaction>
</comment>
<keyword evidence="13" id="KW-1185">Reference proteome</keyword>
<dbReference type="Pfam" id="PF08546">
    <property type="entry name" value="ApbA_C"/>
    <property type="match status" value="1"/>
</dbReference>
<evidence type="ECO:0000256" key="8">
    <source>
        <dbReference type="ARBA" id="ARBA00032024"/>
    </source>
</evidence>
<dbReference type="InterPro" id="IPR013752">
    <property type="entry name" value="KPA_reductase"/>
</dbReference>
<dbReference type="GO" id="GO:0005737">
    <property type="term" value="C:cytoplasm"/>
    <property type="evidence" value="ECO:0007669"/>
    <property type="project" value="TreeGrafter"/>
</dbReference>
<keyword evidence="6" id="KW-0521">NADP</keyword>
<keyword evidence="5" id="KW-0566">Pantothenate biosynthesis</keyword>
<dbReference type="PANTHER" id="PTHR43765:SF2">
    <property type="entry name" value="2-DEHYDROPANTOATE 2-REDUCTASE"/>
    <property type="match status" value="1"/>
</dbReference>
<gene>
    <name evidence="12" type="ORF">J5Y10_19575</name>
</gene>
<name>A0A940N6F3_9PROT</name>